<dbReference type="Proteomes" id="UP000625682">
    <property type="component" value="Unassembled WGS sequence"/>
</dbReference>
<feature type="compositionally biased region" description="Basic and acidic residues" evidence="3">
    <location>
        <begin position="371"/>
        <end position="429"/>
    </location>
</feature>
<reference evidence="4" key="2">
    <citation type="submission" date="2020-09" db="EMBL/GenBank/DDBJ databases">
        <authorList>
            <person name="Sun Q."/>
            <person name="Zhou Y."/>
        </authorList>
    </citation>
    <scope>NUCLEOTIDE SEQUENCE</scope>
    <source>
        <strain evidence="4">CGMCC 4.7272</strain>
    </source>
</reference>
<gene>
    <name evidence="4" type="ORF">GCM10012282_71820</name>
</gene>
<reference evidence="4" key="1">
    <citation type="journal article" date="2014" name="Int. J. Syst. Evol. Microbiol.">
        <title>Complete genome sequence of Corynebacterium casei LMG S-19264T (=DSM 44701T), isolated from a smear-ripened cheese.</title>
        <authorList>
            <consortium name="US DOE Joint Genome Institute (JGI-PGF)"/>
            <person name="Walter F."/>
            <person name="Albersmeier A."/>
            <person name="Kalinowski J."/>
            <person name="Ruckert C."/>
        </authorList>
    </citation>
    <scope>NUCLEOTIDE SEQUENCE</scope>
    <source>
        <strain evidence="4">CGMCC 4.7272</strain>
    </source>
</reference>
<evidence type="ECO:0000313" key="5">
    <source>
        <dbReference type="Proteomes" id="UP000625682"/>
    </source>
</evidence>
<name>A0A917UL02_9ACTN</name>
<dbReference type="InterPro" id="IPR021884">
    <property type="entry name" value="Ice-bd_prot"/>
</dbReference>
<evidence type="ECO:0000256" key="2">
    <source>
        <dbReference type="ARBA" id="ARBA00022729"/>
    </source>
</evidence>
<sequence>MTLNIHDAPVRRTMSVWIAAVAAVVAAAVVLALMPTRAHAVATPVPLGTAADYGVLAGATVTNTGPTVVEGLNVGVSPGTAITGFFASDGGPGIVTPPGTLHSADAAAGQAKVDLTTAYNQAAGQTMTNAVYNDDPHEFGGQTLTAGLYRANSRAQITGTLTLDAQGDPSAVWVFQIGSTLTTAAENSSVSLVNGASPCNVYWQVGSSATLGTNTSFVGTILADTSITATTGATINGRLLADAGARGDGAVTLDSNRIFLGPCGTGGTTGGLISGGVIAGATTGGTTTGTTTGTTGSTTVGAIGGVPTGGGTGGALGGLLGGVLTTGGTTGGALGGLVAGTTTSGTTGATTGGGVNGGGIGGGHGGGTGGGHDHGGQPGKPGDHDHGGKPGEHGGGDHGEKPEEHGGHGGHDGHDGEPGKDDGFADARH</sequence>
<proteinExistence type="inferred from homology"/>
<feature type="compositionally biased region" description="Gly residues" evidence="3">
    <location>
        <begin position="350"/>
        <end position="370"/>
    </location>
</feature>
<dbReference type="EMBL" id="BMMU01000038">
    <property type="protein sequence ID" value="GGJ64283.1"/>
    <property type="molecule type" value="Genomic_DNA"/>
</dbReference>
<dbReference type="Pfam" id="PF11999">
    <property type="entry name" value="Ice_binding"/>
    <property type="match status" value="1"/>
</dbReference>
<evidence type="ECO:0000313" key="4">
    <source>
        <dbReference type="EMBL" id="GGJ64283.1"/>
    </source>
</evidence>
<keyword evidence="5" id="KW-1185">Reference proteome</keyword>
<comment type="similarity">
    <text evidence="1">Belongs to the ice-binding protein family.</text>
</comment>
<evidence type="ECO:0008006" key="6">
    <source>
        <dbReference type="Google" id="ProtNLM"/>
    </source>
</evidence>
<protein>
    <recommendedName>
        <fullName evidence="6">DUF3494 domain-containing protein</fullName>
    </recommendedName>
</protein>
<organism evidence="4 5">
    <name type="scientific">Streptomyces lacrimifluminis</name>
    <dbReference type="NCBI Taxonomy" id="1500077"/>
    <lineage>
        <taxon>Bacteria</taxon>
        <taxon>Bacillati</taxon>
        <taxon>Actinomycetota</taxon>
        <taxon>Actinomycetes</taxon>
        <taxon>Kitasatosporales</taxon>
        <taxon>Streptomycetaceae</taxon>
        <taxon>Streptomyces</taxon>
    </lineage>
</organism>
<accession>A0A917UL02</accession>
<comment type="caution">
    <text evidence="4">The sequence shown here is derived from an EMBL/GenBank/DDBJ whole genome shotgun (WGS) entry which is preliminary data.</text>
</comment>
<dbReference type="RefSeq" id="WP_189151601.1">
    <property type="nucleotide sequence ID" value="NZ_BAABER010000041.1"/>
</dbReference>
<keyword evidence="2" id="KW-0732">Signal</keyword>
<feature type="region of interest" description="Disordered" evidence="3">
    <location>
        <begin position="342"/>
        <end position="429"/>
    </location>
</feature>
<evidence type="ECO:0000256" key="3">
    <source>
        <dbReference type="SAM" id="MobiDB-lite"/>
    </source>
</evidence>
<dbReference type="AlphaFoldDB" id="A0A917UL02"/>
<evidence type="ECO:0000256" key="1">
    <source>
        <dbReference type="ARBA" id="ARBA00005445"/>
    </source>
</evidence>